<dbReference type="AlphaFoldDB" id="A0A364NQE4"/>
<proteinExistence type="inferred from homology"/>
<keyword evidence="5 9" id="KW-0963">Cytoplasm</keyword>
<sequence>MIKRSLQLEHQFWKDRWELNQIGFHQTEINTYLSQHWSELGLMDNAPVFVPLCGKSLDMLWLREQGHDVLGIELFEVALDAFFSENDIIPTKERTERFVEFKADRLRLLAGDFFHLQAEDLDGINAVYDRAALIAFPPEMRAQYANHMSQLLKPGAHIMLIAMEYKDGVLKGPPFSVNEAEVHQLYAEHFDIQLKGAFDRAWVKDRYVTEKVYSLTRRP</sequence>
<dbReference type="Pfam" id="PF05724">
    <property type="entry name" value="TPMT"/>
    <property type="match status" value="1"/>
</dbReference>
<dbReference type="InterPro" id="IPR022474">
    <property type="entry name" value="Thiopur_S-MeTfrase_Se/Te_detox"/>
</dbReference>
<dbReference type="InterPro" id="IPR008854">
    <property type="entry name" value="TPMT"/>
</dbReference>
<organism evidence="10 11">
    <name type="scientific">Nitrincola tibetensis</name>
    <dbReference type="NCBI Taxonomy" id="2219697"/>
    <lineage>
        <taxon>Bacteria</taxon>
        <taxon>Pseudomonadati</taxon>
        <taxon>Pseudomonadota</taxon>
        <taxon>Gammaproteobacteria</taxon>
        <taxon>Oceanospirillales</taxon>
        <taxon>Oceanospirillaceae</taxon>
        <taxon>Nitrincola</taxon>
    </lineage>
</organism>
<feature type="binding site" evidence="9">
    <location>
        <position position="73"/>
    </location>
    <ligand>
        <name>S-adenosyl-L-methionine</name>
        <dbReference type="ChEBI" id="CHEBI:59789"/>
    </ligand>
</feature>
<dbReference type="EC" id="2.1.1.67" evidence="4 9"/>
<dbReference type="GO" id="GO:0010038">
    <property type="term" value="P:response to metal ion"/>
    <property type="evidence" value="ECO:0007669"/>
    <property type="project" value="InterPro"/>
</dbReference>
<dbReference type="PIRSF" id="PIRSF023956">
    <property type="entry name" value="Thiopurine_S-methyltransferase"/>
    <property type="match status" value="1"/>
</dbReference>
<keyword evidence="8 9" id="KW-0949">S-adenosyl-L-methionine</keyword>
<dbReference type="SUPFAM" id="SSF53335">
    <property type="entry name" value="S-adenosyl-L-methionine-dependent methyltransferases"/>
    <property type="match status" value="1"/>
</dbReference>
<comment type="catalytic activity">
    <reaction evidence="1 9">
        <text>S-adenosyl-L-methionine + a thiopurine = S-adenosyl-L-homocysteine + a thiopurine S-methylether.</text>
        <dbReference type="EC" id="2.1.1.67"/>
    </reaction>
</comment>
<evidence type="ECO:0000256" key="8">
    <source>
        <dbReference type="ARBA" id="ARBA00022691"/>
    </source>
</evidence>
<evidence type="ECO:0000313" key="10">
    <source>
        <dbReference type="EMBL" id="RAU19328.1"/>
    </source>
</evidence>
<comment type="subcellular location">
    <subcellularLocation>
        <location evidence="2 9">Cytoplasm</location>
    </subcellularLocation>
</comment>
<accession>A0A364NQE4</accession>
<dbReference type="OrthoDB" id="9778208at2"/>
<dbReference type="GO" id="GO:0005737">
    <property type="term" value="C:cytoplasm"/>
    <property type="evidence" value="ECO:0007669"/>
    <property type="project" value="UniProtKB-SubCell"/>
</dbReference>
<feature type="binding site" evidence="9">
    <location>
        <position position="17"/>
    </location>
    <ligand>
        <name>S-adenosyl-L-methionine</name>
        <dbReference type="ChEBI" id="CHEBI:59789"/>
    </ligand>
</feature>
<evidence type="ECO:0000256" key="9">
    <source>
        <dbReference type="HAMAP-Rule" id="MF_00812"/>
    </source>
</evidence>
<gene>
    <name evidence="9" type="primary">tpm</name>
    <name evidence="10" type="ORF">DN062_03460</name>
</gene>
<dbReference type="FunFam" id="3.40.50.150:FF:000101">
    <property type="entry name" value="Thiopurine S-methyltransferase"/>
    <property type="match status" value="1"/>
</dbReference>
<dbReference type="EMBL" id="QKRX01000002">
    <property type="protein sequence ID" value="RAU19328.1"/>
    <property type="molecule type" value="Genomic_DNA"/>
</dbReference>
<dbReference type="NCBIfam" id="NF009732">
    <property type="entry name" value="PRK13255.1"/>
    <property type="match status" value="1"/>
</dbReference>
<protein>
    <recommendedName>
        <fullName evidence="4 9">Thiopurine S-methyltransferase</fullName>
        <ecNumber evidence="4 9">2.1.1.67</ecNumber>
    </recommendedName>
    <alternativeName>
        <fullName evidence="9">Thiopurine methyltransferase</fullName>
    </alternativeName>
</protein>
<evidence type="ECO:0000256" key="7">
    <source>
        <dbReference type="ARBA" id="ARBA00022679"/>
    </source>
</evidence>
<dbReference type="InterPro" id="IPR029063">
    <property type="entry name" value="SAM-dependent_MTases_sf"/>
</dbReference>
<reference evidence="10 11" key="1">
    <citation type="submission" date="2018-06" db="EMBL/GenBank/DDBJ databases">
        <title>Nitrincola tibetense sp. nov., isolated from Lake XuguoCo on Tibetan Plateau.</title>
        <authorList>
            <person name="Xing P."/>
        </authorList>
    </citation>
    <scope>NUCLEOTIDE SEQUENCE [LARGE SCALE GENOMIC DNA]</scope>
    <source>
        <strain evidence="11">xg18</strain>
    </source>
</reference>
<name>A0A364NQE4_9GAMM</name>
<dbReference type="GO" id="GO:0032259">
    <property type="term" value="P:methylation"/>
    <property type="evidence" value="ECO:0007669"/>
    <property type="project" value="UniProtKB-KW"/>
</dbReference>
<feature type="binding site" evidence="9">
    <location>
        <position position="130"/>
    </location>
    <ligand>
        <name>S-adenosyl-L-methionine</name>
        <dbReference type="ChEBI" id="CHEBI:59789"/>
    </ligand>
</feature>
<evidence type="ECO:0000256" key="4">
    <source>
        <dbReference type="ARBA" id="ARBA00011905"/>
    </source>
</evidence>
<evidence type="ECO:0000256" key="5">
    <source>
        <dbReference type="ARBA" id="ARBA00022490"/>
    </source>
</evidence>
<evidence type="ECO:0000256" key="6">
    <source>
        <dbReference type="ARBA" id="ARBA00022603"/>
    </source>
</evidence>
<dbReference type="Proteomes" id="UP000250744">
    <property type="component" value="Unassembled WGS sequence"/>
</dbReference>
<dbReference type="GO" id="GO:0008119">
    <property type="term" value="F:thiopurine S-methyltransferase activity"/>
    <property type="evidence" value="ECO:0007669"/>
    <property type="project" value="UniProtKB-UniRule"/>
</dbReference>
<evidence type="ECO:0000256" key="1">
    <source>
        <dbReference type="ARBA" id="ARBA00000903"/>
    </source>
</evidence>
<feature type="binding site" evidence="9">
    <location>
        <position position="52"/>
    </location>
    <ligand>
        <name>S-adenosyl-L-methionine</name>
        <dbReference type="ChEBI" id="CHEBI:59789"/>
    </ligand>
</feature>
<dbReference type="HAMAP" id="MF_00812">
    <property type="entry name" value="Thiopur_methtran"/>
    <property type="match status" value="1"/>
</dbReference>
<dbReference type="PANTHER" id="PTHR10259:SF11">
    <property type="entry name" value="THIOPURINE S-METHYLTRANSFERASE"/>
    <property type="match status" value="1"/>
</dbReference>
<comment type="similarity">
    <text evidence="3 9">Belongs to the class I-like SAM-binding methyltransferase superfamily. TPMT family.</text>
</comment>
<dbReference type="Gene3D" id="3.40.50.150">
    <property type="entry name" value="Vaccinia Virus protein VP39"/>
    <property type="match status" value="1"/>
</dbReference>
<keyword evidence="6 9" id="KW-0489">Methyltransferase</keyword>
<dbReference type="PANTHER" id="PTHR10259">
    <property type="entry name" value="THIOPURINE S-METHYLTRANSFERASE"/>
    <property type="match status" value="1"/>
</dbReference>
<dbReference type="NCBIfam" id="TIGR03840">
    <property type="entry name" value="TMPT_Se_Te"/>
    <property type="match status" value="1"/>
</dbReference>
<keyword evidence="7 9" id="KW-0808">Transferase</keyword>
<keyword evidence="11" id="KW-1185">Reference proteome</keyword>
<evidence type="ECO:0000313" key="11">
    <source>
        <dbReference type="Proteomes" id="UP000250744"/>
    </source>
</evidence>
<dbReference type="InterPro" id="IPR025835">
    <property type="entry name" value="Thiopurine_S-MeTrfase"/>
</dbReference>
<dbReference type="PROSITE" id="PS51585">
    <property type="entry name" value="SAM_MT_TPMT"/>
    <property type="match status" value="1"/>
</dbReference>
<evidence type="ECO:0000256" key="3">
    <source>
        <dbReference type="ARBA" id="ARBA00008145"/>
    </source>
</evidence>
<comment type="caution">
    <text evidence="10">The sequence shown here is derived from an EMBL/GenBank/DDBJ whole genome shotgun (WGS) entry which is preliminary data.</text>
</comment>
<evidence type="ECO:0000256" key="2">
    <source>
        <dbReference type="ARBA" id="ARBA00004496"/>
    </source>
</evidence>